<evidence type="ECO:0000259" key="2">
    <source>
        <dbReference type="PROSITE" id="PS51737"/>
    </source>
</evidence>
<dbReference type="InterPro" id="IPR011109">
    <property type="entry name" value="DNA_bind_recombinase_dom"/>
</dbReference>
<dbReference type="AlphaFoldDB" id="A0A0H4TPQ6"/>
<proteinExistence type="predicted"/>
<dbReference type="InterPro" id="IPR038109">
    <property type="entry name" value="DNA_bind_recomb_sf"/>
</dbReference>
<dbReference type="PANTHER" id="PTHR30461:SF23">
    <property type="entry name" value="DNA RECOMBINASE-RELATED"/>
    <property type="match status" value="1"/>
</dbReference>
<dbReference type="InterPro" id="IPR050639">
    <property type="entry name" value="SSR_resolvase"/>
</dbReference>
<reference evidence="3" key="1">
    <citation type="journal article" date="2015" name="ISME J.">
        <title>Aquifer environment selects for microbial species cohorts in sediment and groundwater.</title>
        <authorList>
            <person name="Hug L.A."/>
            <person name="Thomas B.C."/>
            <person name="Brown C.T."/>
            <person name="Frischkorn K.R."/>
            <person name="Williams K.H."/>
            <person name="Tringe S.G."/>
            <person name="Banfield J.F."/>
        </authorList>
    </citation>
    <scope>NUCLEOTIDE SEQUENCE</scope>
</reference>
<protein>
    <submittedName>
        <fullName evidence="3">Site-specific recombinase for integration and excision</fullName>
    </submittedName>
</protein>
<name>A0A0H4TPQ6_9EURY</name>
<evidence type="ECO:0000256" key="1">
    <source>
        <dbReference type="SAM" id="MobiDB-lite"/>
    </source>
</evidence>
<dbReference type="PROSITE" id="PS51737">
    <property type="entry name" value="RECOMBINASE_DNA_BIND"/>
    <property type="match status" value="1"/>
</dbReference>
<organism evidence="3">
    <name type="scientific">uncultured euryarchaeote Rifle_16ft_4_minimus_37664</name>
    <dbReference type="NCBI Taxonomy" id="1665194"/>
    <lineage>
        <taxon>Archaea</taxon>
        <taxon>Methanobacteriati</taxon>
        <taxon>Methanobacteriota</taxon>
        <taxon>environmental samples</taxon>
    </lineage>
</organism>
<dbReference type="Pfam" id="PF07508">
    <property type="entry name" value="Recombinase"/>
    <property type="match status" value="1"/>
</dbReference>
<feature type="region of interest" description="Disordered" evidence="1">
    <location>
        <begin position="222"/>
        <end position="241"/>
    </location>
</feature>
<dbReference type="PANTHER" id="PTHR30461">
    <property type="entry name" value="DNA-INVERTASE FROM LAMBDOID PROPHAGE"/>
    <property type="match status" value="1"/>
</dbReference>
<evidence type="ECO:0000313" key="3">
    <source>
        <dbReference type="EMBL" id="AKQ02734.1"/>
    </source>
</evidence>
<sequence>MEGRCQRCWGTKNLVQREVEADPRGDPTVRRQKVLLCKACADGAPSDGLLFWEVFMRFGSTRELLQHYEAPTEEEAMRKLCAERGLNEREVMRRVRGQASAEALSGAARKVNSFLAYASPYGYDYVEGALQVRQEEARVVTLIFRRYLEGKGIAKICQELNRDGLRTKTGRAWASQTIANILSNPVYCGLSRTNGGVKKGRHEPLIEIDTFNRVQNEMQRRIRRPDQKRDEAPQLRLEDYN</sequence>
<dbReference type="GO" id="GO:0003677">
    <property type="term" value="F:DNA binding"/>
    <property type="evidence" value="ECO:0007669"/>
    <property type="project" value="InterPro"/>
</dbReference>
<dbReference type="EMBL" id="KT007002">
    <property type="protein sequence ID" value="AKQ02734.1"/>
    <property type="molecule type" value="Genomic_DNA"/>
</dbReference>
<dbReference type="Gene3D" id="3.90.1750.20">
    <property type="entry name" value="Putative Large Serine Recombinase, Chain B, Domain 2"/>
    <property type="match status" value="1"/>
</dbReference>
<feature type="domain" description="Recombinase" evidence="2">
    <location>
        <begin position="120"/>
        <end position="224"/>
    </location>
</feature>
<accession>A0A0H4TPQ6</accession>
<dbReference type="GO" id="GO:0000150">
    <property type="term" value="F:DNA strand exchange activity"/>
    <property type="evidence" value="ECO:0007669"/>
    <property type="project" value="InterPro"/>
</dbReference>